<keyword evidence="2" id="KW-1185">Reference proteome</keyword>
<sequence>MFAKLHLSQSADAAAYAAAVFQARSLNAHAYLNRSQLAHQVAMAHWVTLGSAVKFMGTQASRSMQRNPPPWLIGTLFGAQYAGSYVSAQKMISPESIVQTIQKHHDSHNRQIHQDIARSRSTLINVVTQARLDVIDDILARNLSAGHNSLKGTTLANIGVSYELVLDEFQNRVQVSSTQHPEWREFLETVTGMYGYLKPRNVTKINWWWPNLQCPIFRPKLRRRGNTSLDKHGRWQSSDNLSYHAIKFNRLIGCYEREYPMGWGLAQEIQSDRPAIQNQSAPWDFSKMPFWRWFKSVVQLDGVSWFSSKNSLADAWAQQTSQRFRSGGFAQFSHLNRTDRRSFTFQLVVKQKGFSVLGIPFELVVRSKAEAYFEPPRLSAVTEYQDSPHLYYAFWHAKLSPQDESLLNARP</sequence>
<accession>A0A2T0XCD5</accession>
<reference evidence="1 2" key="1">
    <citation type="submission" date="2018-03" db="EMBL/GenBank/DDBJ databases">
        <title>Genomic Encyclopedia of Type Strains, Phase III (KMG-III): the genomes of soil and plant-associated and newly described type strains.</title>
        <authorList>
            <person name="Whitman W."/>
        </authorList>
    </citation>
    <scope>NUCLEOTIDE SEQUENCE [LARGE SCALE GENOMIC DNA]</scope>
    <source>
        <strain evidence="1 2">MWH-P2sevCIIIb</strain>
    </source>
</reference>
<dbReference type="RefSeq" id="WP_106228648.1">
    <property type="nucleotide sequence ID" value="NZ_PVTV01000017.1"/>
</dbReference>
<dbReference type="EMBL" id="PVTV01000017">
    <property type="protein sequence ID" value="PRY96589.1"/>
    <property type="molecule type" value="Genomic_DNA"/>
</dbReference>
<evidence type="ECO:0000313" key="1">
    <source>
        <dbReference type="EMBL" id="PRY96589.1"/>
    </source>
</evidence>
<gene>
    <name evidence="1" type="ORF">BCM14_2830</name>
</gene>
<proteinExistence type="predicted"/>
<organism evidence="1 2">
    <name type="scientific">Jezberella montanilacus</name>
    <dbReference type="NCBI Taxonomy" id="323426"/>
    <lineage>
        <taxon>Bacteria</taxon>
        <taxon>Pseudomonadati</taxon>
        <taxon>Pseudomonadota</taxon>
        <taxon>Betaproteobacteria</taxon>
        <taxon>Burkholderiales</taxon>
        <taxon>Alcaligenaceae</taxon>
        <taxon>Jezberella</taxon>
    </lineage>
</organism>
<evidence type="ECO:0000313" key="2">
    <source>
        <dbReference type="Proteomes" id="UP000238308"/>
    </source>
</evidence>
<comment type="caution">
    <text evidence="1">The sequence shown here is derived from an EMBL/GenBank/DDBJ whole genome shotgun (WGS) entry which is preliminary data.</text>
</comment>
<dbReference type="AlphaFoldDB" id="A0A2T0XCD5"/>
<protein>
    <submittedName>
        <fullName evidence="1">Uncharacterized protein</fullName>
    </submittedName>
</protein>
<dbReference type="Proteomes" id="UP000238308">
    <property type="component" value="Unassembled WGS sequence"/>
</dbReference>
<name>A0A2T0XCD5_9BURK</name>
<dbReference type="OrthoDB" id="5493674at2"/>